<feature type="transmembrane region" description="Helical" evidence="1">
    <location>
        <begin position="39"/>
        <end position="64"/>
    </location>
</feature>
<accession>D7BAB0</accession>
<dbReference type="KEGG" id="msv:Mesil_2389"/>
<reference evidence="2 3" key="1">
    <citation type="journal article" date="2010" name="Stand. Genomic Sci.">
        <title>Complete genome sequence of Meiothermus silvanus type strain (VI-R2).</title>
        <authorList>
            <person name="Sikorski J."/>
            <person name="Tindall B.J."/>
            <person name="Lowry S."/>
            <person name="Lucas S."/>
            <person name="Nolan M."/>
            <person name="Copeland A."/>
            <person name="Glavina Del Rio T."/>
            <person name="Tice H."/>
            <person name="Cheng J.F."/>
            <person name="Han C."/>
            <person name="Pitluck S."/>
            <person name="Liolios K."/>
            <person name="Ivanova N."/>
            <person name="Mavromatis K."/>
            <person name="Mikhailova N."/>
            <person name="Pati A."/>
            <person name="Goodwin L."/>
            <person name="Chen A."/>
            <person name="Palaniappan K."/>
            <person name="Land M."/>
            <person name="Hauser L."/>
            <person name="Chang Y.J."/>
            <person name="Jeffries C.D."/>
            <person name="Rohde M."/>
            <person name="Goker M."/>
            <person name="Woyke T."/>
            <person name="Bristow J."/>
            <person name="Eisen J.A."/>
            <person name="Markowitz V."/>
            <person name="Hugenholtz P."/>
            <person name="Kyrpides N.C."/>
            <person name="Klenk H.P."/>
            <person name="Lapidus A."/>
        </authorList>
    </citation>
    <scope>NUCLEOTIDE SEQUENCE [LARGE SCALE GENOMIC DNA]</scope>
    <source>
        <strain evidence="3">ATCC 700542 / DSM 9946 / VI-R2</strain>
    </source>
</reference>
<dbReference type="HOGENOM" id="CLU_1794227_0_0_0"/>
<gene>
    <name evidence="2" type="ordered locus">Mesil_2389</name>
</gene>
<name>D7BAB0_ALLS1</name>
<evidence type="ECO:0000313" key="3">
    <source>
        <dbReference type="Proteomes" id="UP000001916"/>
    </source>
</evidence>
<proteinExistence type="predicted"/>
<dbReference type="STRING" id="526227.Mesil_2389"/>
<dbReference type="EMBL" id="CP002042">
    <property type="protein sequence ID" value="ADH64245.1"/>
    <property type="molecule type" value="Genomic_DNA"/>
</dbReference>
<dbReference type="AlphaFoldDB" id="D7BAB0"/>
<evidence type="ECO:0000256" key="1">
    <source>
        <dbReference type="SAM" id="Phobius"/>
    </source>
</evidence>
<feature type="transmembrane region" description="Helical" evidence="1">
    <location>
        <begin position="70"/>
        <end position="91"/>
    </location>
</feature>
<keyword evidence="1" id="KW-0472">Membrane</keyword>
<keyword evidence="3" id="KW-1185">Reference proteome</keyword>
<protein>
    <submittedName>
        <fullName evidence="2">Uncharacterized protein</fullName>
    </submittedName>
</protein>
<keyword evidence="1" id="KW-1133">Transmembrane helix</keyword>
<sequence>MEQAGTPANDLGSLASLVKESSQKADRYCAQLRRTNSRLLIFSILTSGASTLVTGVTAAGGPVIGEGVPGWRLACIVGALFGFATTVSTSLNAQLKYSERLSEGNQCAARLRLLNTALATGRRTWEEAVKEYDDILRAYPEPLR</sequence>
<organism evidence="2 3">
    <name type="scientific">Allomeiothermus silvanus (strain ATCC 700542 / DSM 9946 / NBRC 106475 / NCIMB 13440 / VI-R2)</name>
    <name type="common">Thermus silvanus</name>
    <dbReference type="NCBI Taxonomy" id="526227"/>
    <lineage>
        <taxon>Bacteria</taxon>
        <taxon>Thermotogati</taxon>
        <taxon>Deinococcota</taxon>
        <taxon>Deinococci</taxon>
        <taxon>Thermales</taxon>
        <taxon>Thermaceae</taxon>
        <taxon>Allomeiothermus</taxon>
    </lineage>
</organism>
<keyword evidence="1" id="KW-0812">Transmembrane</keyword>
<evidence type="ECO:0000313" key="2">
    <source>
        <dbReference type="EMBL" id="ADH64245.1"/>
    </source>
</evidence>
<dbReference type="Proteomes" id="UP000001916">
    <property type="component" value="Chromosome"/>
</dbReference>